<feature type="compositionally biased region" description="Polar residues" evidence="17">
    <location>
        <begin position="1847"/>
        <end position="1864"/>
    </location>
</feature>
<evidence type="ECO:0000256" key="3">
    <source>
        <dbReference type="ARBA" id="ARBA00022448"/>
    </source>
</evidence>
<dbReference type="GO" id="GO:0043226">
    <property type="term" value="C:organelle"/>
    <property type="evidence" value="ECO:0007669"/>
    <property type="project" value="UniProtKB-ARBA"/>
</dbReference>
<feature type="compositionally biased region" description="Low complexity" evidence="17">
    <location>
        <begin position="1986"/>
        <end position="1997"/>
    </location>
</feature>
<feature type="domain" description="RanBP2-type" evidence="19">
    <location>
        <begin position="1505"/>
        <end position="1536"/>
    </location>
</feature>
<dbReference type="GO" id="GO:0005886">
    <property type="term" value="C:plasma membrane"/>
    <property type="evidence" value="ECO:0007669"/>
    <property type="project" value="UniProtKB-ARBA"/>
</dbReference>
<evidence type="ECO:0000256" key="16">
    <source>
        <dbReference type="PROSITE-ProRule" id="PRU00322"/>
    </source>
</evidence>
<feature type="compositionally biased region" description="Polar residues" evidence="17">
    <location>
        <begin position="1392"/>
        <end position="1405"/>
    </location>
</feature>
<evidence type="ECO:0000256" key="7">
    <source>
        <dbReference type="ARBA" id="ARBA00022833"/>
    </source>
</evidence>
<evidence type="ECO:0000256" key="15">
    <source>
        <dbReference type="ARBA" id="ARBA00023303"/>
    </source>
</evidence>
<dbReference type="FunFam" id="3.40.190.10:FF:000078">
    <property type="entry name" value="glutamate receptor ionotropic, NMDA 3B"/>
    <property type="match status" value="1"/>
</dbReference>
<feature type="region of interest" description="Disordered" evidence="17">
    <location>
        <begin position="1376"/>
        <end position="1405"/>
    </location>
</feature>
<dbReference type="Pfam" id="PF00641">
    <property type="entry name" value="Zn_ribbon_RanBP"/>
    <property type="match status" value="1"/>
</dbReference>
<evidence type="ECO:0000256" key="5">
    <source>
        <dbReference type="ARBA" id="ARBA00022723"/>
    </source>
</evidence>
<feature type="transmembrane region" description="Helical" evidence="18">
    <location>
        <begin position="1056"/>
        <end position="1076"/>
    </location>
</feature>
<feature type="region of interest" description="Disordered" evidence="17">
    <location>
        <begin position="1830"/>
        <end position="1884"/>
    </location>
</feature>
<evidence type="ECO:0000256" key="14">
    <source>
        <dbReference type="ARBA" id="ARBA00023286"/>
    </source>
</evidence>
<keyword evidence="21" id="KW-1185">Reference proteome</keyword>
<dbReference type="STRING" id="268475.A0A0V1I9M5"/>
<keyword evidence="4 18" id="KW-0812">Transmembrane</keyword>
<dbReference type="Pfam" id="PF00060">
    <property type="entry name" value="Lig_chan"/>
    <property type="match status" value="2"/>
</dbReference>
<keyword evidence="5" id="KW-0479">Metal-binding</keyword>
<dbReference type="SMART" id="SM00547">
    <property type="entry name" value="ZnF_RBZ"/>
    <property type="match status" value="5"/>
</dbReference>
<protein>
    <submittedName>
        <fullName evidence="20">Glutamate receptor ionotropic, delta-2</fullName>
    </submittedName>
</protein>
<comment type="caution">
    <text evidence="20">The sequence shown here is derived from an EMBL/GenBank/DDBJ whole genome shotgun (WGS) entry which is preliminary data.</text>
</comment>
<dbReference type="SUPFAM" id="SSF81324">
    <property type="entry name" value="Voltage-gated potassium channels"/>
    <property type="match status" value="2"/>
</dbReference>
<dbReference type="InterPro" id="IPR001320">
    <property type="entry name" value="Iontro_rcpt_C"/>
</dbReference>
<dbReference type="SUPFAM" id="SSF53850">
    <property type="entry name" value="Periplasmic binding protein-like II"/>
    <property type="match status" value="2"/>
</dbReference>
<comment type="subcellular location">
    <subcellularLocation>
        <location evidence="1">Membrane</location>
        <topology evidence="1">Multi-pass membrane protein</topology>
    </subcellularLocation>
</comment>
<feature type="domain" description="RanBP2-type" evidence="19">
    <location>
        <begin position="1731"/>
        <end position="1760"/>
    </location>
</feature>
<keyword evidence="13" id="KW-0325">Glycoprotein</keyword>
<keyword evidence="12 20" id="KW-0675">Receptor</keyword>
<keyword evidence="11 18" id="KW-0472">Membrane</keyword>
<dbReference type="InterPro" id="IPR015683">
    <property type="entry name" value="Ionotropic_Glu_rcpt"/>
</dbReference>
<dbReference type="PROSITE" id="PS01358">
    <property type="entry name" value="ZF_RANBP2_1"/>
    <property type="match status" value="4"/>
</dbReference>
<evidence type="ECO:0000256" key="2">
    <source>
        <dbReference type="ARBA" id="ARBA00008685"/>
    </source>
</evidence>
<dbReference type="SMART" id="SM00918">
    <property type="entry name" value="Lig_chan-Glu_bd"/>
    <property type="match status" value="2"/>
</dbReference>
<feature type="compositionally biased region" description="Basic and acidic residues" evidence="17">
    <location>
        <begin position="1382"/>
        <end position="1391"/>
    </location>
</feature>
<dbReference type="GO" id="GO:0015276">
    <property type="term" value="F:ligand-gated monoatomic ion channel activity"/>
    <property type="evidence" value="ECO:0007669"/>
    <property type="project" value="InterPro"/>
</dbReference>
<keyword evidence="15" id="KW-0407">Ion channel</keyword>
<keyword evidence="14" id="KW-1071">Ligand-gated ion channel</keyword>
<dbReference type="InterPro" id="IPR019594">
    <property type="entry name" value="Glu/Gly-bd"/>
</dbReference>
<dbReference type="OrthoDB" id="5984008at2759"/>
<dbReference type="InterPro" id="IPR001876">
    <property type="entry name" value="Znf_RanBP2"/>
</dbReference>
<dbReference type="EMBL" id="JYDP01000002">
    <property type="protein sequence ID" value="KRZ18677.1"/>
    <property type="molecule type" value="Genomic_DNA"/>
</dbReference>
<evidence type="ECO:0000256" key="1">
    <source>
        <dbReference type="ARBA" id="ARBA00004141"/>
    </source>
</evidence>
<evidence type="ECO:0000256" key="9">
    <source>
        <dbReference type="ARBA" id="ARBA00023054"/>
    </source>
</evidence>
<dbReference type="PANTHER" id="PTHR18966">
    <property type="entry name" value="IONOTROPIC GLUTAMATE RECEPTOR"/>
    <property type="match status" value="1"/>
</dbReference>
<feature type="domain" description="RanBP2-type" evidence="19">
    <location>
        <begin position="1785"/>
        <end position="1816"/>
    </location>
</feature>
<reference evidence="20 21" key="1">
    <citation type="submission" date="2015-01" db="EMBL/GenBank/DDBJ databases">
        <title>Evolution of Trichinella species and genotypes.</title>
        <authorList>
            <person name="Korhonen P.K."/>
            <person name="Edoardo P."/>
            <person name="Giuseppe L.R."/>
            <person name="Gasser R.B."/>
        </authorList>
    </citation>
    <scope>NUCLEOTIDE SEQUENCE [LARGE SCALE GENOMIC DNA]</scope>
    <source>
        <strain evidence="20">ISS1029</strain>
    </source>
</reference>
<evidence type="ECO:0000256" key="10">
    <source>
        <dbReference type="ARBA" id="ARBA00023065"/>
    </source>
</evidence>
<keyword evidence="3" id="KW-0813">Transport</keyword>
<feature type="transmembrane region" description="Helical" evidence="18">
    <location>
        <begin position="412"/>
        <end position="432"/>
    </location>
</feature>
<feature type="domain" description="RanBP2-type" evidence="19">
    <location>
        <begin position="1696"/>
        <end position="1725"/>
    </location>
</feature>
<dbReference type="FunFam" id="1.10.287.70:FF:000143">
    <property type="entry name" value="Probable glutamate receptor"/>
    <property type="match status" value="1"/>
</dbReference>
<dbReference type="Pfam" id="PF10613">
    <property type="entry name" value="Lig_chan-Glu_bd"/>
    <property type="match status" value="2"/>
</dbReference>
<evidence type="ECO:0000256" key="4">
    <source>
        <dbReference type="ARBA" id="ARBA00022692"/>
    </source>
</evidence>
<evidence type="ECO:0000256" key="18">
    <source>
        <dbReference type="SAM" id="Phobius"/>
    </source>
</evidence>
<keyword evidence="9" id="KW-0175">Coiled coil</keyword>
<evidence type="ECO:0000256" key="8">
    <source>
        <dbReference type="ARBA" id="ARBA00022989"/>
    </source>
</evidence>
<sequence length="2412" mass="270450">MESFINNSTDIKNYMNDHHYWKKQFAEFENFPSELLLKLVFNVQNRSAKVIQSQFKNFITDKAAKEKCEKAAKVIQRNIRQWIKLKEKCITLNDWPQSKECNIAKLQEKIDLTLSDRGKSNMCISDVRKLHFQAMQAFEKHLKEKAASLKAYQQREIMLNRAKTEMETFTSETVLMESNEQNKHITRIFQLLSYYSNQAANISVELISTAASMLVLSIKTESNERNLDFVISMISVTATEKILKALALQKNVSLIYVQKTMSDWLQDSRDIFYKTGLSDAIVNARHYRIATVEEVPFVKMCFESNTSKWFLCGFLVEIMGIIAERLNFTYDIYILKNDEYGVQNNVGRWNGLTNELIEGDANIALANFATSAERELFIDFTYPFYKSKGIAILMQKPECKHGLFAFVSLMDWLVWLCLVFTILIASALLTLFENVHSRDCDTDHIKYDNDKKRTRFAFSEGFWFCLEGFTVQGSNWAPEHDSGRILATTWWIFCFMIFSAYTAYISALMSKSSEENLISSLDDLVDQRHTPYATVLNSDADLFIKRMVEIEKLFEKTWKKDIQSPNLTAEQRVNMAIWDYDIKYKFSKMLHEMQNAHQPSSFNEGLQRVLKLNSPEDRFALLDMRMSMEYAFIHHCSLRLIYTNLNSQLYAIGVQQGSPLGLEMSTELVKLTHEQQWETLLKKWWYNDNNKSSCPDRNIIFDKDEEDGNLIKLITLFQTIFNYQHSVGYPTNRKFDIKIEVSNEVKYNESINVPTIFINFSSDKNIISQLRSLSVTNNIPVVQLYLESWSYSSSETEQFEDPSNYVTLVPPWIVTMGFLKSFRKRERILSFTILYDEDHEWAMKNNFTQPMYNSGNEVKISFFLDLSALILTQFDQWKENSAFSDTTVNCFVEQSLRYRQFKNEVGNWTMSRGIRYTNKFGFSLEATKVRHFRVATSVLPPFIEEYSEYPGGPLQLRGLCIDLLEILSKSCNFTYEISTVVESVGVRNAAGRWNGIASELIYGNANIGLMTFVTTPENEQVLDFTYPFYEVTGLALLLLKHDYNVTVFNCVTLMEWPVWICTCLAILIMSAVLTVIDQHSPFSYRNNRSNYGEDDPDNCIFTYKESLWFCLRSFTPQGSGQLPKSMSGRIVVASWWFFCFIISASYTANLAAMFSATRVETTVTSLDDLLKQSRIRYSTVLHSAAEAYIQRQADIEASFYEKWKVIVKSKRLPANERVSLSNWDYPMKDKFTEMLRLIKEVGQPLDVASGVRRVLETNFLNERFALIGQQSVFEYEALLHCELQVVPLNLNLLPYVIAVQEGSSLKINLSKGILDLVNERQMLQLKKKWMDDNPNKKDCSSYAKITGMSMMDIMGDPRKILINHYDLCRRITIPPKSPSTEISKELSRQSEDVPTSSSDASINLEQQPIRAEKVQSLLPKHETQTEESSTFSDGFSIDQSHLYGFHIDKIYKVCERNLCQAIRDGATCTHFSFSKPNVFVVPGRLFSTKKLEKKRNVSLDFVNTEANVATWKCMTCNGRNSEKLSYCNLCMFPRSSETILPQSTGLNIEKEGVGNLSEKHVQGELNLKMLNDNKRRSGERSSNFQSYFTKKFKPSEKCIICGLSLDFGSGGRKCSSCEKFNFYEPVSDVKRNLLRTTKSSDSTIRRRWNRRRFAAEQTSVLSGWTCKGCLFLNKPISQICFRCGCSSDSVQSGDSSSSAWKCPACFVSNDADSKRCVNCLALRPSKSSLKNEKSWRCTGCFVLNSDNFDNCLHCKMPRNSQSFTVSHDETADDVQKFANESSSIKSDLPKWYCTICFLGNSAEQIFCSSCNAFKPGSFFQSVNINFATTTEDESTSVEENGKAVVDDSSTSVATKGNDDSTTSAVHFKAPDLSPPPSPSGTTEKQADFVEAQPDEEHLCKIGQPQPKSNDQQQQQQLNTSDRVLRSALKRGNRKISKRKVHFSDPLHTETVFNSDSSVLSITGCSETSTASLETTLQICSTPPPSTVASTTTTTTTTESGKIVKPSSINSPPTGLFSKFPSSTTENEIISEPKTASTSSSVVRLGIESKTVFPKKTAKRSLFSTGDKLTASAPLFTFNFGQQKASTDAVTSSEDKKISSAAVSSADVITSAFTASEMNLSSLSFPVFQFGATTGDSTPSKSSSTPVSSENMFASQTSSASGGIFSFGSGNFASTTSTTTPITTTCSSSSSSSSSFVFHFGSTTAQSSPFAKPFTFSSFSNETPTSSTNSRLSLPCLTTAASTIKTASFPTFSFTTPTSVPFAFNFGSKSESLVTTTTTTTTTTSAGAAATMNFGFPTVVTTSTSNVGSPFFSFSANASAAAAAAAGISQTPLNSGFNFQIPSSTPAFASNVVASMAPTFNFATPPSVVAATAAGVGTLAQPQIGTPFAGASDMSSSVSKRQIIIPRRKKRRA</sequence>
<feature type="transmembrane region" description="Helical" evidence="18">
    <location>
        <begin position="490"/>
        <end position="509"/>
    </location>
</feature>
<keyword evidence="8 18" id="KW-1133">Transmembrane helix</keyword>
<keyword evidence="6 16" id="KW-0863">Zinc-finger</keyword>
<proteinExistence type="inferred from homology"/>
<gene>
    <name evidence="20" type="primary">grid2</name>
    <name evidence="20" type="ORF">T11_17349</name>
</gene>
<evidence type="ECO:0000256" key="17">
    <source>
        <dbReference type="SAM" id="MobiDB-lite"/>
    </source>
</evidence>
<evidence type="ECO:0000313" key="21">
    <source>
        <dbReference type="Proteomes" id="UP000055024"/>
    </source>
</evidence>
<feature type="region of interest" description="Disordered" evidence="17">
    <location>
        <begin position="1899"/>
        <end position="1921"/>
    </location>
</feature>
<organism evidence="20 21">
    <name type="scientific">Trichinella zimbabwensis</name>
    <dbReference type="NCBI Taxonomy" id="268475"/>
    <lineage>
        <taxon>Eukaryota</taxon>
        <taxon>Metazoa</taxon>
        <taxon>Ecdysozoa</taxon>
        <taxon>Nematoda</taxon>
        <taxon>Enoplea</taxon>
        <taxon>Dorylaimia</taxon>
        <taxon>Trichinellida</taxon>
        <taxon>Trichinellidae</taxon>
        <taxon>Trichinella</taxon>
    </lineage>
</organism>
<accession>A0A0V1I9M5</accession>
<evidence type="ECO:0000259" key="19">
    <source>
        <dbReference type="PROSITE" id="PS50199"/>
    </source>
</evidence>
<evidence type="ECO:0000256" key="11">
    <source>
        <dbReference type="ARBA" id="ARBA00023136"/>
    </source>
</evidence>
<evidence type="ECO:0000256" key="13">
    <source>
        <dbReference type="ARBA" id="ARBA00023180"/>
    </source>
</evidence>
<name>A0A0V1I9M5_9BILA</name>
<comment type="similarity">
    <text evidence="2">Belongs to the glutamate-gated ion channel (TC 1.A.10.1) family.</text>
</comment>
<evidence type="ECO:0000256" key="12">
    <source>
        <dbReference type="ARBA" id="ARBA00023170"/>
    </source>
</evidence>
<dbReference type="Gene3D" id="3.40.190.10">
    <property type="entry name" value="Periplasmic binding protein-like II"/>
    <property type="match status" value="6"/>
</dbReference>
<dbReference type="PROSITE" id="PS50199">
    <property type="entry name" value="ZF_RANBP2_2"/>
    <property type="match status" value="4"/>
</dbReference>
<evidence type="ECO:0000313" key="20">
    <source>
        <dbReference type="EMBL" id="KRZ18677.1"/>
    </source>
</evidence>
<keyword evidence="7" id="KW-0862">Zinc</keyword>
<feature type="region of interest" description="Disordered" evidence="17">
    <location>
        <begin position="1981"/>
        <end position="2007"/>
    </location>
</feature>
<dbReference type="Proteomes" id="UP000055024">
    <property type="component" value="Unassembled WGS sequence"/>
</dbReference>
<evidence type="ECO:0000256" key="6">
    <source>
        <dbReference type="ARBA" id="ARBA00022771"/>
    </source>
</evidence>
<dbReference type="Gene3D" id="1.10.287.70">
    <property type="match status" value="2"/>
</dbReference>
<feature type="transmembrane region" description="Helical" evidence="18">
    <location>
        <begin position="1130"/>
        <end position="1154"/>
    </location>
</feature>
<dbReference type="SMART" id="SM00079">
    <property type="entry name" value="PBPe"/>
    <property type="match status" value="2"/>
</dbReference>
<dbReference type="Gene3D" id="4.10.1060.10">
    <property type="entry name" value="Zinc finger, RanBP2-type"/>
    <property type="match status" value="2"/>
</dbReference>
<dbReference type="GO" id="GO:0008270">
    <property type="term" value="F:zinc ion binding"/>
    <property type="evidence" value="ECO:0007669"/>
    <property type="project" value="UniProtKB-KW"/>
</dbReference>
<keyword evidence="10" id="KW-0406">Ion transport</keyword>